<sequence>MPSGRWRPAARALAPPALRRRIKSAAAPHDADTAAGHPASSIDARPTYVRVRRPHSSCSRRAWVDRAIAGARDGMRTPAMHRAPMPSGWCDSARSVLIRARSDGSRAPRPAPPHCYAATGRMRYAHPTSGAAGRTTGARRLRWQCADDGRGGFAGHRADDGPRAAQDAHPTLRTTHGARTGADTDGRRTARVFGVLLYTVRARRTGAGHGARRTTHDRLHADDGAGRGRRGEEVAARNAEEEALPADSETIWEGVL</sequence>
<feature type="compositionally biased region" description="Basic and acidic residues" evidence="1">
    <location>
        <begin position="152"/>
        <end position="162"/>
    </location>
</feature>
<feature type="compositionally biased region" description="Basic and acidic residues" evidence="1">
    <location>
        <begin position="214"/>
        <end position="240"/>
    </location>
</feature>
<keyword evidence="3" id="KW-1185">Reference proteome</keyword>
<dbReference type="AlphaFoldDB" id="A0AAD7GH59"/>
<gene>
    <name evidence="2" type="ORF">B0H17DRAFT_1202814</name>
</gene>
<feature type="region of interest" description="Disordered" evidence="1">
    <location>
        <begin position="152"/>
        <end position="186"/>
    </location>
</feature>
<dbReference type="Proteomes" id="UP001221757">
    <property type="component" value="Unassembled WGS sequence"/>
</dbReference>
<comment type="caution">
    <text evidence="2">The sequence shown here is derived from an EMBL/GenBank/DDBJ whole genome shotgun (WGS) entry which is preliminary data.</text>
</comment>
<proteinExistence type="predicted"/>
<evidence type="ECO:0000313" key="3">
    <source>
        <dbReference type="Proteomes" id="UP001221757"/>
    </source>
</evidence>
<evidence type="ECO:0000256" key="1">
    <source>
        <dbReference type="SAM" id="MobiDB-lite"/>
    </source>
</evidence>
<reference evidence="2" key="1">
    <citation type="submission" date="2023-03" db="EMBL/GenBank/DDBJ databases">
        <title>Massive genome expansion in bonnet fungi (Mycena s.s.) driven by repeated elements and novel gene families across ecological guilds.</title>
        <authorList>
            <consortium name="Lawrence Berkeley National Laboratory"/>
            <person name="Harder C.B."/>
            <person name="Miyauchi S."/>
            <person name="Viragh M."/>
            <person name="Kuo A."/>
            <person name="Thoen E."/>
            <person name="Andreopoulos B."/>
            <person name="Lu D."/>
            <person name="Skrede I."/>
            <person name="Drula E."/>
            <person name="Henrissat B."/>
            <person name="Morin E."/>
            <person name="Kohler A."/>
            <person name="Barry K."/>
            <person name="LaButti K."/>
            <person name="Morin E."/>
            <person name="Salamov A."/>
            <person name="Lipzen A."/>
            <person name="Mereny Z."/>
            <person name="Hegedus B."/>
            <person name="Baldrian P."/>
            <person name="Stursova M."/>
            <person name="Weitz H."/>
            <person name="Taylor A."/>
            <person name="Grigoriev I.V."/>
            <person name="Nagy L.G."/>
            <person name="Martin F."/>
            <person name="Kauserud H."/>
        </authorList>
    </citation>
    <scope>NUCLEOTIDE SEQUENCE</scope>
    <source>
        <strain evidence="2">CBHHK067</strain>
    </source>
</reference>
<feature type="region of interest" description="Disordered" evidence="1">
    <location>
        <begin position="205"/>
        <end position="256"/>
    </location>
</feature>
<name>A0AAD7GH59_MYCRO</name>
<evidence type="ECO:0000313" key="2">
    <source>
        <dbReference type="EMBL" id="KAJ7688739.1"/>
    </source>
</evidence>
<organism evidence="2 3">
    <name type="scientific">Mycena rosella</name>
    <name type="common">Pink bonnet</name>
    <name type="synonym">Agaricus rosellus</name>
    <dbReference type="NCBI Taxonomy" id="1033263"/>
    <lineage>
        <taxon>Eukaryota</taxon>
        <taxon>Fungi</taxon>
        <taxon>Dikarya</taxon>
        <taxon>Basidiomycota</taxon>
        <taxon>Agaricomycotina</taxon>
        <taxon>Agaricomycetes</taxon>
        <taxon>Agaricomycetidae</taxon>
        <taxon>Agaricales</taxon>
        <taxon>Marasmiineae</taxon>
        <taxon>Mycenaceae</taxon>
        <taxon>Mycena</taxon>
    </lineage>
</organism>
<protein>
    <submittedName>
        <fullName evidence="2">Uncharacterized protein</fullName>
    </submittedName>
</protein>
<accession>A0AAD7GH59</accession>
<dbReference type="EMBL" id="JARKIE010000077">
    <property type="protein sequence ID" value="KAJ7688739.1"/>
    <property type="molecule type" value="Genomic_DNA"/>
</dbReference>